<comment type="caution">
    <text evidence="14">The sequence shown here is derived from an EMBL/GenBank/DDBJ whole genome shotgun (WGS) entry which is preliminary data.</text>
</comment>
<reference evidence="14 15" key="1">
    <citation type="journal article" date="2024" name="BMC Genomics">
        <title>De novo assembly and annotation of Popillia japonica's genome with initial clues to its potential as an invasive pest.</title>
        <authorList>
            <person name="Cucini C."/>
            <person name="Boschi S."/>
            <person name="Funari R."/>
            <person name="Cardaioli E."/>
            <person name="Iannotti N."/>
            <person name="Marturano G."/>
            <person name="Paoli F."/>
            <person name="Bruttini M."/>
            <person name="Carapelli A."/>
            <person name="Frati F."/>
            <person name="Nardi F."/>
        </authorList>
    </citation>
    <scope>NUCLEOTIDE SEQUENCE [LARGE SCALE GENOMIC DNA]</scope>
    <source>
        <strain evidence="14">DMR45628</strain>
    </source>
</reference>
<feature type="transmembrane region" description="Helical" evidence="12">
    <location>
        <begin position="209"/>
        <end position="230"/>
    </location>
</feature>
<evidence type="ECO:0000256" key="3">
    <source>
        <dbReference type="ARBA" id="ARBA00022448"/>
    </source>
</evidence>
<dbReference type="PANTHER" id="PTHR15422">
    <property type="entry name" value="OS05G0565100 PROTEIN"/>
    <property type="match status" value="1"/>
</dbReference>
<keyword evidence="10 12" id="KW-0472">Membrane</keyword>
<evidence type="ECO:0000256" key="5">
    <source>
        <dbReference type="ARBA" id="ARBA00022692"/>
    </source>
</evidence>
<organism evidence="14 15">
    <name type="scientific">Popillia japonica</name>
    <name type="common">Japanese beetle</name>
    <dbReference type="NCBI Taxonomy" id="7064"/>
    <lineage>
        <taxon>Eukaryota</taxon>
        <taxon>Metazoa</taxon>
        <taxon>Ecdysozoa</taxon>
        <taxon>Arthropoda</taxon>
        <taxon>Hexapoda</taxon>
        <taxon>Insecta</taxon>
        <taxon>Pterygota</taxon>
        <taxon>Neoptera</taxon>
        <taxon>Endopterygota</taxon>
        <taxon>Coleoptera</taxon>
        <taxon>Polyphaga</taxon>
        <taxon>Scarabaeiformia</taxon>
        <taxon>Scarabaeidae</taxon>
        <taxon>Rutelinae</taxon>
        <taxon>Popillia</taxon>
    </lineage>
</organism>
<evidence type="ECO:0000313" key="14">
    <source>
        <dbReference type="EMBL" id="KAK9702745.1"/>
    </source>
</evidence>
<name>A0AAW1JHB8_POPJA</name>
<sequence>MDISTFPLPDLNNLPRNAKISANQPPLLQDVVEHITTVIHVLNVCLTIYVLYLCFLSPFSLVTWHVFLYTLGWTLLMTEGILTVIKENIFTKRIQQPVRVHIHWATLLLATELIIGGLGTIVWNRSRVIGSHFLTEHGISGIVATVCAFITVLNGIPALYSVQLRKIIPPTINKLFHAFFGFATVVAGAYATITGYYTGWFRNRSSDTVIIVCFIVTVALTVWCMVRPLVNGFTRIRNLCN</sequence>
<dbReference type="EC" id="7.2.1.3" evidence="11"/>
<keyword evidence="6" id="KW-0479">Metal-binding</keyword>
<dbReference type="SMART" id="SM00665">
    <property type="entry name" value="B561"/>
    <property type="match status" value="1"/>
</dbReference>
<keyword evidence="3" id="KW-0813">Transport</keyword>
<gene>
    <name evidence="14" type="ORF">QE152_g29745</name>
</gene>
<comment type="cofactor">
    <cofactor evidence="1">
        <name>heme b</name>
        <dbReference type="ChEBI" id="CHEBI:60344"/>
    </cofactor>
</comment>
<keyword evidence="7" id="KW-0249">Electron transport</keyword>
<evidence type="ECO:0000256" key="12">
    <source>
        <dbReference type="SAM" id="Phobius"/>
    </source>
</evidence>
<dbReference type="EMBL" id="JASPKY010000384">
    <property type="protein sequence ID" value="KAK9702745.1"/>
    <property type="molecule type" value="Genomic_DNA"/>
</dbReference>
<proteinExistence type="predicted"/>
<feature type="domain" description="Cytochrome b561" evidence="13">
    <location>
        <begin position="28"/>
        <end position="234"/>
    </location>
</feature>
<evidence type="ECO:0000256" key="1">
    <source>
        <dbReference type="ARBA" id="ARBA00001970"/>
    </source>
</evidence>
<feature type="transmembrane region" description="Helical" evidence="12">
    <location>
        <begin position="105"/>
        <end position="123"/>
    </location>
</feature>
<evidence type="ECO:0000256" key="9">
    <source>
        <dbReference type="ARBA" id="ARBA00023004"/>
    </source>
</evidence>
<evidence type="ECO:0000256" key="8">
    <source>
        <dbReference type="ARBA" id="ARBA00022989"/>
    </source>
</evidence>
<dbReference type="InterPro" id="IPR045150">
    <property type="entry name" value="CYB561D1/2"/>
</dbReference>
<dbReference type="Gene3D" id="1.20.120.1770">
    <property type="match status" value="1"/>
</dbReference>
<evidence type="ECO:0000256" key="4">
    <source>
        <dbReference type="ARBA" id="ARBA00022617"/>
    </source>
</evidence>
<evidence type="ECO:0000256" key="7">
    <source>
        <dbReference type="ARBA" id="ARBA00022982"/>
    </source>
</evidence>
<dbReference type="GO" id="GO:0140571">
    <property type="term" value="F:transmembrane ascorbate ferrireductase activity"/>
    <property type="evidence" value="ECO:0007669"/>
    <property type="project" value="UniProtKB-EC"/>
</dbReference>
<dbReference type="GO" id="GO:0016020">
    <property type="term" value="C:membrane"/>
    <property type="evidence" value="ECO:0007669"/>
    <property type="project" value="UniProtKB-SubCell"/>
</dbReference>
<evidence type="ECO:0000256" key="2">
    <source>
        <dbReference type="ARBA" id="ARBA00004141"/>
    </source>
</evidence>
<evidence type="ECO:0000259" key="13">
    <source>
        <dbReference type="PROSITE" id="PS50939"/>
    </source>
</evidence>
<dbReference type="InterPro" id="IPR006593">
    <property type="entry name" value="Cyt_b561/ferric_Rdtase_TM"/>
</dbReference>
<dbReference type="AlphaFoldDB" id="A0AAW1JHB8"/>
<evidence type="ECO:0000256" key="11">
    <source>
        <dbReference type="ARBA" id="ARBA00024225"/>
    </source>
</evidence>
<evidence type="ECO:0000256" key="6">
    <source>
        <dbReference type="ARBA" id="ARBA00022723"/>
    </source>
</evidence>
<comment type="subcellular location">
    <subcellularLocation>
        <location evidence="2">Membrane</location>
        <topology evidence="2">Multi-pass membrane protein</topology>
    </subcellularLocation>
</comment>
<feature type="transmembrane region" description="Helical" evidence="12">
    <location>
        <begin position="175"/>
        <end position="197"/>
    </location>
</feature>
<keyword evidence="8 12" id="KW-1133">Transmembrane helix</keyword>
<feature type="transmembrane region" description="Helical" evidence="12">
    <location>
        <begin position="143"/>
        <end position="163"/>
    </location>
</feature>
<dbReference type="Pfam" id="PF03188">
    <property type="entry name" value="Cytochrom_B561"/>
    <property type="match status" value="1"/>
</dbReference>
<dbReference type="Proteomes" id="UP001458880">
    <property type="component" value="Unassembled WGS sequence"/>
</dbReference>
<keyword evidence="9" id="KW-0408">Iron</keyword>
<keyword evidence="15" id="KW-1185">Reference proteome</keyword>
<keyword evidence="5 12" id="KW-0812">Transmembrane</keyword>
<dbReference type="GO" id="GO:0140575">
    <property type="term" value="F:transmembrane monodehydroascorbate reductase activity"/>
    <property type="evidence" value="ECO:0007669"/>
    <property type="project" value="InterPro"/>
</dbReference>
<dbReference type="GO" id="GO:0046872">
    <property type="term" value="F:metal ion binding"/>
    <property type="evidence" value="ECO:0007669"/>
    <property type="project" value="UniProtKB-KW"/>
</dbReference>
<accession>A0AAW1JHB8</accession>
<evidence type="ECO:0000313" key="15">
    <source>
        <dbReference type="Proteomes" id="UP001458880"/>
    </source>
</evidence>
<feature type="transmembrane region" description="Helical" evidence="12">
    <location>
        <begin position="38"/>
        <end position="60"/>
    </location>
</feature>
<evidence type="ECO:0000256" key="10">
    <source>
        <dbReference type="ARBA" id="ARBA00023136"/>
    </source>
</evidence>
<dbReference type="PROSITE" id="PS50939">
    <property type="entry name" value="CYTOCHROME_B561"/>
    <property type="match status" value="1"/>
</dbReference>
<keyword evidence="4" id="KW-0349">Heme</keyword>
<protein>
    <recommendedName>
        <fullName evidence="11">ascorbate ferrireductase (transmembrane)</fullName>
        <ecNumber evidence="11">7.2.1.3</ecNumber>
    </recommendedName>
</protein>
<dbReference type="PANTHER" id="PTHR15422:SF43">
    <property type="entry name" value="ASCORBATE FERRIREDUCTASE (TRANSMEMBRANE)"/>
    <property type="match status" value="1"/>
</dbReference>